<comment type="caution">
    <text evidence="8">The sequence shown here is derived from an EMBL/GenBank/DDBJ whole genome shotgun (WGS) entry which is preliminary data.</text>
</comment>
<evidence type="ECO:0000256" key="1">
    <source>
        <dbReference type="ARBA" id="ARBA00004442"/>
    </source>
</evidence>
<comment type="subcellular location">
    <subcellularLocation>
        <location evidence="1">Cell outer membrane</location>
    </subcellularLocation>
</comment>
<sequence>MKRYLATGMLAALLAGTPALAADLYVPINDVYIPPAAFDWTGFYAGINGGYSWGEADSPSIGTVDLEGAAFGGQIGFNYDFGGFVLGAEADIHWSGLEGEEATIFGTTVNAQLEYFGTIRGRAGFAIDRIMPYVTGGYAFGEAYGTSTFGPGFTTREMVHGYTLGAGVEYAVTDNITVKAEYLYTDFGDETFFPGTVIEEDIPTYFSTVRAGVNFKF</sequence>
<dbReference type="AlphaFoldDB" id="A0A0F5FWP9"/>
<keyword evidence="9" id="KW-1185">Reference proteome</keyword>
<dbReference type="GO" id="GO:0009279">
    <property type="term" value="C:cell outer membrane"/>
    <property type="evidence" value="ECO:0007669"/>
    <property type="project" value="UniProtKB-SubCell"/>
</dbReference>
<dbReference type="PANTHER" id="PTHR34001">
    <property type="entry name" value="BLL7405 PROTEIN"/>
    <property type="match status" value="1"/>
</dbReference>
<proteinExistence type="inferred from homology"/>
<keyword evidence="4" id="KW-0998">Cell outer membrane</keyword>
<dbReference type="Proteomes" id="UP000033632">
    <property type="component" value="Unassembled WGS sequence"/>
</dbReference>
<keyword evidence="3" id="KW-0472">Membrane</keyword>
<evidence type="ECO:0000256" key="3">
    <source>
        <dbReference type="ARBA" id="ARBA00023136"/>
    </source>
</evidence>
<dbReference type="InterPro" id="IPR011250">
    <property type="entry name" value="OMP/PagP_B-barrel"/>
</dbReference>
<evidence type="ECO:0000256" key="4">
    <source>
        <dbReference type="ARBA" id="ARBA00023237"/>
    </source>
</evidence>
<comment type="similarity">
    <text evidence="5">Belongs to the Omp25/RopB family.</text>
</comment>
<evidence type="ECO:0000256" key="6">
    <source>
        <dbReference type="SAM" id="SignalP"/>
    </source>
</evidence>
<feature type="domain" description="Outer membrane protein beta-barrel" evidence="7">
    <location>
        <begin position="23"/>
        <end position="217"/>
    </location>
</feature>
<dbReference type="Pfam" id="PF13505">
    <property type="entry name" value="OMP_b-brl"/>
    <property type="match status" value="1"/>
</dbReference>
<dbReference type="InterPro" id="IPR027385">
    <property type="entry name" value="Beta-barrel_OMP"/>
</dbReference>
<name>A0A0F5FWP9_9HYPH</name>
<feature type="chain" id="PRO_5002486990" description="Outer membrane protein beta-barrel domain-containing protein" evidence="6">
    <location>
        <begin position="22"/>
        <end position="217"/>
    </location>
</feature>
<feature type="signal peptide" evidence="6">
    <location>
        <begin position="1"/>
        <end position="21"/>
    </location>
</feature>
<gene>
    <name evidence="8" type="ORF">VE25_02830</name>
</gene>
<protein>
    <recommendedName>
        <fullName evidence="7">Outer membrane protein beta-barrel domain-containing protein</fullName>
    </recommendedName>
</protein>
<dbReference type="RefSeq" id="WP_046107074.1">
    <property type="nucleotide sequence ID" value="NZ_JZEX01000042.1"/>
</dbReference>
<dbReference type="PANTHER" id="PTHR34001:SF3">
    <property type="entry name" value="BLL7405 PROTEIN"/>
    <property type="match status" value="1"/>
</dbReference>
<evidence type="ECO:0000313" key="8">
    <source>
        <dbReference type="EMBL" id="KKB13279.1"/>
    </source>
</evidence>
<evidence type="ECO:0000313" key="9">
    <source>
        <dbReference type="Proteomes" id="UP000033632"/>
    </source>
</evidence>
<reference evidence="8 9" key="1">
    <citation type="submission" date="2015-03" db="EMBL/GenBank/DDBJ databases">
        <authorList>
            <person name="Hassan Y.I."/>
            <person name="Lepp D."/>
            <person name="Li X.-Z."/>
            <person name="Zhou T."/>
        </authorList>
    </citation>
    <scope>NUCLEOTIDE SEQUENCE [LARGE SCALE GENOMIC DNA]</scope>
    <source>
        <strain evidence="8 9">BD-c194</strain>
    </source>
</reference>
<dbReference type="InterPro" id="IPR051692">
    <property type="entry name" value="OMP-like"/>
</dbReference>
<dbReference type="SUPFAM" id="SSF56925">
    <property type="entry name" value="OMPA-like"/>
    <property type="match status" value="1"/>
</dbReference>
<organism evidence="8 9">
    <name type="scientific">Devosia geojensis</name>
    <dbReference type="NCBI Taxonomy" id="443610"/>
    <lineage>
        <taxon>Bacteria</taxon>
        <taxon>Pseudomonadati</taxon>
        <taxon>Pseudomonadota</taxon>
        <taxon>Alphaproteobacteria</taxon>
        <taxon>Hyphomicrobiales</taxon>
        <taxon>Devosiaceae</taxon>
        <taxon>Devosia</taxon>
    </lineage>
</organism>
<evidence type="ECO:0000256" key="5">
    <source>
        <dbReference type="ARBA" id="ARBA00038306"/>
    </source>
</evidence>
<evidence type="ECO:0000259" key="7">
    <source>
        <dbReference type="Pfam" id="PF13505"/>
    </source>
</evidence>
<keyword evidence="2 6" id="KW-0732">Signal</keyword>
<dbReference type="Gene3D" id="2.40.160.20">
    <property type="match status" value="1"/>
</dbReference>
<accession>A0A0F5FWP9</accession>
<dbReference type="EMBL" id="JZEX01000042">
    <property type="protein sequence ID" value="KKB13279.1"/>
    <property type="molecule type" value="Genomic_DNA"/>
</dbReference>
<dbReference type="PATRIC" id="fig|443610.3.peg.3044"/>
<dbReference type="STRING" id="443610.VE25_02830"/>
<evidence type="ECO:0000256" key="2">
    <source>
        <dbReference type="ARBA" id="ARBA00022729"/>
    </source>
</evidence>